<name>A0A1G8ELD7_9SPHI</name>
<reference evidence="2" key="1">
    <citation type="submission" date="2016-10" db="EMBL/GenBank/DDBJ databases">
        <authorList>
            <person name="Varghese N."/>
            <person name="Submissions S."/>
        </authorList>
    </citation>
    <scope>NUCLEOTIDE SEQUENCE [LARGE SCALE GENOMIC DNA]</scope>
    <source>
        <strain evidence="2">DSM 17933</strain>
    </source>
</reference>
<evidence type="ECO:0000313" key="2">
    <source>
        <dbReference type="Proteomes" id="UP000199643"/>
    </source>
</evidence>
<accession>A0A1G8ELD7</accession>
<dbReference type="AlphaFoldDB" id="A0A1G8ELD7"/>
<organism evidence="1 2">
    <name type="scientific">Pedobacter terrae</name>
    <dbReference type="NCBI Taxonomy" id="405671"/>
    <lineage>
        <taxon>Bacteria</taxon>
        <taxon>Pseudomonadati</taxon>
        <taxon>Bacteroidota</taxon>
        <taxon>Sphingobacteriia</taxon>
        <taxon>Sphingobacteriales</taxon>
        <taxon>Sphingobacteriaceae</taxon>
        <taxon>Pedobacter</taxon>
    </lineage>
</organism>
<keyword evidence="2" id="KW-1185">Reference proteome</keyword>
<sequence length="117" mass="13360">MDFSAIIPLPVSQGNNMFSSIKIDTEHTVEAPRKVELLDIFVTQFPRHCSEDLKVADYTFTYFEGAKTDFMMNQDYIQSLAGDLFGDTKALEMFEQNILNHSFVKSIKTAPTRSNRL</sequence>
<protein>
    <submittedName>
        <fullName evidence="1">Uncharacterized protein</fullName>
    </submittedName>
</protein>
<dbReference type="STRING" id="405671.SAMN05421827_1416"/>
<dbReference type="Proteomes" id="UP000199643">
    <property type="component" value="Unassembled WGS sequence"/>
</dbReference>
<proteinExistence type="predicted"/>
<gene>
    <name evidence="1" type="ORF">SAMN05421827_1416</name>
</gene>
<evidence type="ECO:0000313" key="1">
    <source>
        <dbReference type="EMBL" id="SDH70753.1"/>
    </source>
</evidence>
<dbReference type="RefSeq" id="WP_090505138.1">
    <property type="nucleotide sequence ID" value="NZ_FNCH01000041.1"/>
</dbReference>
<dbReference type="EMBL" id="FNCH01000041">
    <property type="protein sequence ID" value="SDH70753.1"/>
    <property type="molecule type" value="Genomic_DNA"/>
</dbReference>